<dbReference type="PANTHER" id="PTHR34700:SF4">
    <property type="entry name" value="PHAGE-LIKE ELEMENT PBSX PROTEIN XKDP"/>
    <property type="match status" value="1"/>
</dbReference>
<dbReference type="AlphaFoldDB" id="A0A1Q2MG88"/>
<feature type="domain" description="LysM" evidence="2">
    <location>
        <begin position="217"/>
        <end position="266"/>
    </location>
</feature>
<dbReference type="RefSeq" id="WP_146683513.1">
    <property type="nucleotide sequence ID" value="NZ_CP019646.1"/>
</dbReference>
<keyword evidence="1" id="KW-0812">Transmembrane</keyword>
<keyword evidence="1" id="KW-1133">Transmembrane helix</keyword>
<evidence type="ECO:0000313" key="3">
    <source>
        <dbReference type="EMBL" id="AQQ71327.1"/>
    </source>
</evidence>
<dbReference type="Gene3D" id="3.10.350.10">
    <property type="entry name" value="LysM domain"/>
    <property type="match status" value="2"/>
</dbReference>
<dbReference type="STRING" id="1851148.SMSP2_01698"/>
<dbReference type="InterPro" id="IPR036779">
    <property type="entry name" value="LysM_dom_sf"/>
</dbReference>
<evidence type="ECO:0000256" key="1">
    <source>
        <dbReference type="SAM" id="Phobius"/>
    </source>
</evidence>
<evidence type="ECO:0000259" key="2">
    <source>
        <dbReference type="SMART" id="SM00257"/>
    </source>
</evidence>
<protein>
    <submittedName>
        <fullName evidence="3">LysM domain/BON superfamily protein</fullName>
    </submittedName>
</protein>
<dbReference type="CDD" id="cd00118">
    <property type="entry name" value="LysM"/>
    <property type="match status" value="2"/>
</dbReference>
<dbReference type="EMBL" id="CP019646">
    <property type="protein sequence ID" value="AQQ71327.1"/>
    <property type="molecule type" value="Genomic_DNA"/>
</dbReference>
<dbReference type="Pfam" id="PF01476">
    <property type="entry name" value="LysM"/>
    <property type="match status" value="2"/>
</dbReference>
<dbReference type="OrthoDB" id="9800780at2"/>
<gene>
    <name evidence="3" type="ORF">SMSP2_01698</name>
</gene>
<dbReference type="SUPFAM" id="SSF54106">
    <property type="entry name" value="LysM domain"/>
    <property type="match status" value="1"/>
</dbReference>
<feature type="transmembrane region" description="Helical" evidence="1">
    <location>
        <begin position="7"/>
        <end position="28"/>
    </location>
</feature>
<dbReference type="SMART" id="SM00257">
    <property type="entry name" value="LysM"/>
    <property type="match status" value="2"/>
</dbReference>
<dbReference type="InterPro" id="IPR052196">
    <property type="entry name" value="Bact_Kbp"/>
</dbReference>
<dbReference type="InterPro" id="IPR018392">
    <property type="entry name" value="LysM"/>
</dbReference>
<evidence type="ECO:0000313" key="4">
    <source>
        <dbReference type="Proteomes" id="UP000188181"/>
    </source>
</evidence>
<organism evidence="3 4">
    <name type="scientific">Limihaloglobus sulfuriphilus</name>
    <dbReference type="NCBI Taxonomy" id="1851148"/>
    <lineage>
        <taxon>Bacteria</taxon>
        <taxon>Pseudomonadati</taxon>
        <taxon>Planctomycetota</taxon>
        <taxon>Phycisphaerae</taxon>
        <taxon>Sedimentisphaerales</taxon>
        <taxon>Sedimentisphaeraceae</taxon>
        <taxon>Limihaloglobus</taxon>
    </lineage>
</organism>
<dbReference type="PANTHER" id="PTHR34700">
    <property type="entry name" value="POTASSIUM BINDING PROTEIN KBP"/>
    <property type="match status" value="1"/>
</dbReference>
<feature type="domain" description="LysM" evidence="2">
    <location>
        <begin position="121"/>
        <end position="175"/>
    </location>
</feature>
<name>A0A1Q2MG88_9BACT</name>
<accession>A0A1Q2MG88</accession>
<sequence precursor="true">MRHLNKILMLVMLGLTIVILRVVNGPLFDENTAGLTPEDPYADRSNGIVRKTRDDIQAKTQQLINDLYRKQDVSEIQQIRNQQHLRNIAQEQIAQTIPQAARASVEKARENTIAADIKHHLVEVQKGDNLTKIAKRIYGCSNKEAHKYVKIIYEANSSVMKSPNDLKVGAKLTLPVVSDGSGDLDRLASAAPGVFEKLANGAGNVARLSSTVNRYDTYSVTKGDTLSEIATKKLNDGKRWKEIFEINKNILKSPDKLREGMNLRLPSS</sequence>
<dbReference type="Proteomes" id="UP000188181">
    <property type="component" value="Chromosome"/>
</dbReference>
<proteinExistence type="predicted"/>
<keyword evidence="4" id="KW-1185">Reference proteome</keyword>
<keyword evidence="1" id="KW-0472">Membrane</keyword>
<reference evidence="4" key="1">
    <citation type="submission" date="2017-02" db="EMBL/GenBank/DDBJ databases">
        <title>Comparative genomics and description of representatives of a novel lineage of planctomycetes thriving in anoxic sediments.</title>
        <authorList>
            <person name="Spring S."/>
            <person name="Bunk B."/>
            <person name="Sproer C."/>
        </authorList>
    </citation>
    <scope>NUCLEOTIDE SEQUENCE [LARGE SCALE GENOMIC DNA]</scope>
    <source>
        <strain evidence="4">SM-Chi-D1</strain>
    </source>
</reference>
<dbReference type="KEGG" id="pbas:SMSP2_01698"/>